<proteinExistence type="evidence at transcript level"/>
<dbReference type="AlphaFoldDB" id="A0A131XMS7"/>
<sequence length="88" mass="9651">MCCVFAFVFPNHFGVNLIFAVRGVARCVILRVNTFSTVPDGHGVVQDDAANGRGALSSVPTETMCCTRMQQQLPYAWCFTAPISSHFH</sequence>
<reference evidence="1" key="1">
    <citation type="journal article" date="2017" name="Ticks Tick Borne Dis.">
        <title>An insight into the sialome of Hyalomma excavatum.</title>
        <authorList>
            <person name="Ribeiro J.M."/>
            <person name="Slovak M."/>
            <person name="Francischetti I.M."/>
        </authorList>
    </citation>
    <scope>NUCLEOTIDE SEQUENCE</scope>
    <source>
        <strain evidence="1">Samish</strain>
        <tissue evidence="1">Salivary glands</tissue>
    </source>
</reference>
<evidence type="ECO:0000313" key="1">
    <source>
        <dbReference type="EMBL" id="JAP67428.1"/>
    </source>
</evidence>
<dbReference type="EMBL" id="GEFH01001153">
    <property type="protein sequence ID" value="JAP67428.1"/>
    <property type="molecule type" value="mRNA"/>
</dbReference>
<protein>
    <submittedName>
        <fullName evidence="1">Putative secreted protein</fullName>
    </submittedName>
</protein>
<name>A0A131XMS7_9ACAR</name>
<organism evidence="1">
    <name type="scientific">Hyalomma excavatum</name>
    <dbReference type="NCBI Taxonomy" id="257692"/>
    <lineage>
        <taxon>Eukaryota</taxon>
        <taxon>Metazoa</taxon>
        <taxon>Ecdysozoa</taxon>
        <taxon>Arthropoda</taxon>
        <taxon>Chelicerata</taxon>
        <taxon>Arachnida</taxon>
        <taxon>Acari</taxon>
        <taxon>Parasitiformes</taxon>
        <taxon>Ixodida</taxon>
        <taxon>Ixodoidea</taxon>
        <taxon>Ixodidae</taxon>
        <taxon>Hyalomminae</taxon>
        <taxon>Hyalomma</taxon>
    </lineage>
</organism>
<accession>A0A131XMS7</accession>